<evidence type="ECO:0000256" key="3">
    <source>
        <dbReference type="SAM" id="SignalP"/>
    </source>
</evidence>
<dbReference type="GO" id="GO:0005886">
    <property type="term" value="C:plasma membrane"/>
    <property type="evidence" value="ECO:0007669"/>
    <property type="project" value="TreeGrafter"/>
</dbReference>
<dbReference type="GO" id="GO:0006907">
    <property type="term" value="P:pinocytosis"/>
    <property type="evidence" value="ECO:0007669"/>
    <property type="project" value="TreeGrafter"/>
</dbReference>
<dbReference type="AlphaFoldDB" id="A0AAN7U1S3"/>
<evidence type="ECO:0000313" key="5">
    <source>
        <dbReference type="Proteomes" id="UP001344447"/>
    </source>
</evidence>
<keyword evidence="2" id="KW-0472">Membrane</keyword>
<dbReference type="EMBL" id="JAVFKY010000006">
    <property type="protein sequence ID" value="KAK5575268.1"/>
    <property type="molecule type" value="Genomic_DNA"/>
</dbReference>
<organism evidence="4 5">
    <name type="scientific">Dictyostelium firmibasis</name>
    <dbReference type="NCBI Taxonomy" id="79012"/>
    <lineage>
        <taxon>Eukaryota</taxon>
        <taxon>Amoebozoa</taxon>
        <taxon>Evosea</taxon>
        <taxon>Eumycetozoa</taxon>
        <taxon>Dictyostelia</taxon>
        <taxon>Dictyosteliales</taxon>
        <taxon>Dictyosteliaceae</taxon>
        <taxon>Dictyostelium</taxon>
    </lineage>
</organism>
<feature type="signal peptide" evidence="3">
    <location>
        <begin position="1"/>
        <end position="22"/>
    </location>
</feature>
<proteinExistence type="predicted"/>
<sequence length="420" mass="47029">MKYITFIILFIYLFLNCQNVHAAPKKPLSSTETNVALDILLSLYNVDSNSVNEICDFNGCFECQQIQNTNNYTVTSIKMINSSNTYTVTQNLTVFTNLLKLDILDEKVQLPTLFYNQTLSKLSKLEQLTISNQEQVFPEKFLVPISLYNVFFLKISVPISSIWFESTVNSLFIENTLPGFKYPNLTKENPNLRGLKLTINQVESTIPSTMKLYPNLIVLLFNIYNEMSVVGYKNFSIDSIKQEYVRVTSLEFNFINSGNDSSIQKFPLQQSLISKFQLENLDFIGIGLTLDPSVGYLNFSMMSEYGLILTINGTCDLVNECKVSNCIVMPNVVPPKISRNKINIGGCVKPSLTPSLQTTTSSSTGTSLPTTTTTTTSTTSSTTSSNKLPIEEKTTSPASSLSFSLYIYIYSLAIFLFVKL</sequence>
<keyword evidence="3" id="KW-0732">Signal</keyword>
<dbReference type="GO" id="GO:0045335">
    <property type="term" value="C:phagocytic vesicle"/>
    <property type="evidence" value="ECO:0007669"/>
    <property type="project" value="TreeGrafter"/>
</dbReference>
<evidence type="ECO:0000313" key="4">
    <source>
        <dbReference type="EMBL" id="KAK5575268.1"/>
    </source>
</evidence>
<keyword evidence="2" id="KW-1133">Transmembrane helix</keyword>
<feature type="region of interest" description="Disordered" evidence="1">
    <location>
        <begin position="355"/>
        <end position="391"/>
    </location>
</feature>
<feature type="chain" id="PRO_5042876190" evidence="3">
    <location>
        <begin position="23"/>
        <end position="420"/>
    </location>
</feature>
<evidence type="ECO:0000256" key="2">
    <source>
        <dbReference type="SAM" id="Phobius"/>
    </source>
</evidence>
<evidence type="ECO:0000256" key="1">
    <source>
        <dbReference type="SAM" id="MobiDB-lite"/>
    </source>
</evidence>
<keyword evidence="5" id="KW-1185">Reference proteome</keyword>
<dbReference type="PANTHER" id="PTHR31093:SF4">
    <property type="entry name" value="CELL SURFACE GLYCOPROTEIN-RELATED"/>
    <property type="match status" value="1"/>
</dbReference>
<dbReference type="Proteomes" id="UP001344447">
    <property type="component" value="Unassembled WGS sequence"/>
</dbReference>
<accession>A0AAN7U1S3</accession>
<name>A0AAN7U1S3_9MYCE</name>
<comment type="caution">
    <text evidence="4">The sequence shown here is derived from an EMBL/GenBank/DDBJ whole genome shotgun (WGS) entry which is preliminary data.</text>
</comment>
<gene>
    <name evidence="4" type="ORF">RB653_010525</name>
</gene>
<feature type="transmembrane region" description="Helical" evidence="2">
    <location>
        <begin position="398"/>
        <end position="418"/>
    </location>
</feature>
<reference evidence="4 5" key="1">
    <citation type="submission" date="2023-11" db="EMBL/GenBank/DDBJ databases">
        <title>Dfirmibasis_genome.</title>
        <authorList>
            <person name="Edelbroek B."/>
            <person name="Kjellin J."/>
            <person name="Jerlstrom-Hultqvist J."/>
            <person name="Soderbom F."/>
        </authorList>
    </citation>
    <scope>NUCLEOTIDE SEQUENCE [LARGE SCALE GENOMIC DNA]</scope>
    <source>
        <strain evidence="4 5">TNS-C-14</strain>
    </source>
</reference>
<dbReference type="InterPro" id="IPR053133">
    <property type="entry name" value="Sexual_fusion_gp"/>
</dbReference>
<protein>
    <submittedName>
        <fullName evidence="4">Uncharacterized protein</fullName>
    </submittedName>
</protein>
<feature type="compositionally biased region" description="Low complexity" evidence="1">
    <location>
        <begin position="355"/>
        <end position="385"/>
    </location>
</feature>
<keyword evidence="2" id="KW-0812">Transmembrane</keyword>
<dbReference type="PANTHER" id="PTHR31093">
    <property type="entry name" value="CELL SURFACE GLYCOPROTEIN GP138-RELATED-RELATED"/>
    <property type="match status" value="1"/>
</dbReference>